<feature type="transmembrane region" description="Helical" evidence="1">
    <location>
        <begin position="39"/>
        <end position="59"/>
    </location>
</feature>
<dbReference type="Proteomes" id="UP000031364">
    <property type="component" value="Unassembled WGS sequence"/>
</dbReference>
<gene>
    <name evidence="2" type="ORF">FG87_14915</name>
</gene>
<dbReference type="EMBL" id="JNFP01000015">
    <property type="protein sequence ID" value="KIA64246.1"/>
    <property type="molecule type" value="Genomic_DNA"/>
</dbReference>
<feature type="transmembrane region" description="Helical" evidence="1">
    <location>
        <begin position="106"/>
        <end position="124"/>
    </location>
</feature>
<organism evidence="2 3">
    <name type="scientific">Nocardia vulneris</name>
    <dbReference type="NCBI Taxonomy" id="1141657"/>
    <lineage>
        <taxon>Bacteria</taxon>
        <taxon>Bacillati</taxon>
        <taxon>Actinomycetota</taxon>
        <taxon>Actinomycetes</taxon>
        <taxon>Mycobacteriales</taxon>
        <taxon>Nocardiaceae</taxon>
        <taxon>Nocardia</taxon>
    </lineage>
</organism>
<accession>A0ABR4ZG21</accession>
<protein>
    <submittedName>
        <fullName evidence="2">Uncharacterized protein</fullName>
    </submittedName>
</protein>
<keyword evidence="1" id="KW-1133">Transmembrane helix</keyword>
<evidence type="ECO:0000313" key="2">
    <source>
        <dbReference type="EMBL" id="KIA64246.1"/>
    </source>
</evidence>
<name>A0ABR4ZG21_9NOCA</name>
<keyword evidence="3" id="KW-1185">Reference proteome</keyword>
<proteinExistence type="predicted"/>
<feature type="transmembrane region" description="Helical" evidence="1">
    <location>
        <begin position="12"/>
        <end position="33"/>
    </location>
</feature>
<sequence length="132" mass="13873">MYQVERVDRYTLAAHAPMLLFATLLPFVTAVFGGATGNPLAVCLFAGVAAALSASEAVVKEIAARKAVLAEQITAADLRLNADGSYAVATIFAVTAALAWLTADVWVVWLFAPFGATFGGRIISRVRGLTRS</sequence>
<keyword evidence="1" id="KW-0812">Transmembrane</keyword>
<keyword evidence="1" id="KW-0472">Membrane</keyword>
<comment type="caution">
    <text evidence="2">The sequence shown here is derived from an EMBL/GenBank/DDBJ whole genome shotgun (WGS) entry which is preliminary data.</text>
</comment>
<evidence type="ECO:0000256" key="1">
    <source>
        <dbReference type="SAM" id="Phobius"/>
    </source>
</evidence>
<evidence type="ECO:0000313" key="3">
    <source>
        <dbReference type="Proteomes" id="UP000031364"/>
    </source>
</evidence>
<feature type="transmembrane region" description="Helical" evidence="1">
    <location>
        <begin position="80"/>
        <end position="100"/>
    </location>
</feature>
<reference evidence="2 3" key="1">
    <citation type="journal article" date="2014" name="Int. J. Syst. Evol. Microbiol.">
        <title>Nocardia vulneris sp. nov., isolated from wounds of human patients in North America.</title>
        <authorList>
            <person name="Lasker B.A."/>
            <person name="Bell M."/>
            <person name="Klenk H.P."/>
            <person name="Sproer C."/>
            <person name="Schumann C."/>
            <person name="Schumann P."/>
            <person name="Brown J.M."/>
        </authorList>
    </citation>
    <scope>NUCLEOTIDE SEQUENCE [LARGE SCALE GENOMIC DNA]</scope>
    <source>
        <strain evidence="2 3">W9851</strain>
    </source>
</reference>